<dbReference type="AlphaFoldDB" id="A0A5B7D282"/>
<comment type="caution">
    <text evidence="1">The sequence shown here is derived from an EMBL/GenBank/DDBJ whole genome shotgun (WGS) entry which is preliminary data.</text>
</comment>
<protein>
    <submittedName>
        <fullName evidence="1">Uncharacterized protein</fullName>
    </submittedName>
</protein>
<evidence type="ECO:0000313" key="2">
    <source>
        <dbReference type="Proteomes" id="UP000324222"/>
    </source>
</evidence>
<proteinExistence type="predicted"/>
<accession>A0A5B7D282</accession>
<organism evidence="1 2">
    <name type="scientific">Portunus trituberculatus</name>
    <name type="common">Swimming crab</name>
    <name type="synonym">Neptunus trituberculatus</name>
    <dbReference type="NCBI Taxonomy" id="210409"/>
    <lineage>
        <taxon>Eukaryota</taxon>
        <taxon>Metazoa</taxon>
        <taxon>Ecdysozoa</taxon>
        <taxon>Arthropoda</taxon>
        <taxon>Crustacea</taxon>
        <taxon>Multicrustacea</taxon>
        <taxon>Malacostraca</taxon>
        <taxon>Eumalacostraca</taxon>
        <taxon>Eucarida</taxon>
        <taxon>Decapoda</taxon>
        <taxon>Pleocyemata</taxon>
        <taxon>Brachyura</taxon>
        <taxon>Eubrachyura</taxon>
        <taxon>Portunoidea</taxon>
        <taxon>Portunidae</taxon>
        <taxon>Portuninae</taxon>
        <taxon>Portunus</taxon>
    </lineage>
</organism>
<keyword evidence="2" id="KW-1185">Reference proteome</keyword>
<dbReference type="Proteomes" id="UP000324222">
    <property type="component" value="Unassembled WGS sequence"/>
</dbReference>
<name>A0A5B7D282_PORTR</name>
<gene>
    <name evidence="1" type="ORF">E2C01_008983</name>
</gene>
<sequence>MKRAVIQFKLRHGGVLGTHAGGGQWVLVVASVLLGDVGQQEGDVALLLVEGEAGEAEGAGHRWVHHVEVLLTLQVVEGESVVVPRHTSSHLDPQQTCARFRARQRDLEGSALLGGSVSP</sequence>
<reference evidence="1 2" key="1">
    <citation type="submission" date="2019-05" db="EMBL/GenBank/DDBJ databases">
        <title>Another draft genome of Portunus trituberculatus and its Hox gene families provides insights of decapod evolution.</title>
        <authorList>
            <person name="Jeong J.-H."/>
            <person name="Song I."/>
            <person name="Kim S."/>
            <person name="Choi T."/>
            <person name="Kim D."/>
            <person name="Ryu S."/>
            <person name="Kim W."/>
        </authorList>
    </citation>
    <scope>NUCLEOTIDE SEQUENCE [LARGE SCALE GENOMIC DNA]</scope>
    <source>
        <tissue evidence="1">Muscle</tissue>
    </source>
</reference>
<dbReference type="EMBL" id="VSRR010000484">
    <property type="protein sequence ID" value="MPC16162.1"/>
    <property type="molecule type" value="Genomic_DNA"/>
</dbReference>
<evidence type="ECO:0000313" key="1">
    <source>
        <dbReference type="EMBL" id="MPC16162.1"/>
    </source>
</evidence>